<organism evidence="1 2">
    <name type="scientific">Holospora elegans E1</name>
    <dbReference type="NCBI Taxonomy" id="1427503"/>
    <lineage>
        <taxon>Bacteria</taxon>
        <taxon>Pseudomonadati</taxon>
        <taxon>Pseudomonadota</taxon>
        <taxon>Alphaproteobacteria</taxon>
        <taxon>Holosporales</taxon>
        <taxon>Holosporaceae</taxon>
        <taxon>Holospora</taxon>
    </lineage>
</organism>
<reference evidence="1 2" key="1">
    <citation type="journal article" date="2014" name="FEMS Microbiol. Lett.">
        <title>Draft genome sequences of three Holospora species (Holospora obtusa, Holospora undulata, and Holospora elegans), endonuclear symbiotic bacteria of the ciliate Paramecium caudatum.</title>
        <authorList>
            <person name="Dohra H."/>
            <person name="Tanaka K."/>
            <person name="Suzuki T."/>
            <person name="Fujishima M."/>
            <person name="Suzuki H."/>
        </authorList>
    </citation>
    <scope>NUCLEOTIDE SEQUENCE [LARGE SCALE GENOMIC DNA]</scope>
    <source>
        <strain evidence="1 2">E1</strain>
    </source>
</reference>
<sequence>MYGISNGKQCLFKESKTMVHSKVKVITGISRDTKDASQIRITKKEKYAPLYHKGVSRKIKNSRAKRAPMKMS</sequence>
<accession>A0A023DXV9</accession>
<protein>
    <submittedName>
        <fullName evidence="1">Uncharacterized protein</fullName>
    </submittedName>
</protein>
<proteinExistence type="predicted"/>
<gene>
    <name evidence="1" type="ORF">HE1_00089</name>
</gene>
<dbReference type="AlphaFoldDB" id="A0A023DXV9"/>
<name>A0A023DXV9_9PROT</name>
<dbReference type="EMBL" id="BAUP01000027">
    <property type="protein sequence ID" value="GAJ45780.1"/>
    <property type="molecule type" value="Genomic_DNA"/>
</dbReference>
<evidence type="ECO:0000313" key="2">
    <source>
        <dbReference type="Proteomes" id="UP000024842"/>
    </source>
</evidence>
<dbReference type="Proteomes" id="UP000024842">
    <property type="component" value="Unassembled WGS sequence"/>
</dbReference>
<evidence type="ECO:0000313" key="1">
    <source>
        <dbReference type="EMBL" id="GAJ45780.1"/>
    </source>
</evidence>
<comment type="caution">
    <text evidence="1">The sequence shown here is derived from an EMBL/GenBank/DDBJ whole genome shotgun (WGS) entry which is preliminary data.</text>
</comment>
<keyword evidence="2" id="KW-1185">Reference proteome</keyword>